<keyword evidence="10" id="KW-1185">Reference proteome</keyword>
<proteinExistence type="inferred from homology"/>
<dbReference type="NCBIfam" id="TIGR03025">
    <property type="entry name" value="EPS_sugtrans"/>
    <property type="match status" value="1"/>
</dbReference>
<evidence type="ECO:0000256" key="3">
    <source>
        <dbReference type="ARBA" id="ARBA00022679"/>
    </source>
</evidence>
<reference evidence="9 10" key="1">
    <citation type="submission" date="2016-08" db="EMBL/GenBank/DDBJ databases">
        <title>Evolution of the type three secretion system and type three effector repertoires in Xanthomonas.</title>
        <authorList>
            <person name="Merda D."/>
            <person name="Briand M."/>
            <person name="Bosis E."/>
            <person name="Rousseau C."/>
            <person name="Portier P."/>
            <person name="Jacques M.-A."/>
            <person name="Fischer-Le Saux M."/>
        </authorList>
    </citation>
    <scope>NUCLEOTIDE SEQUENCE [LARGE SCALE GENOMIC DNA]</scope>
    <source>
        <strain evidence="9 10">CFBP 4691</strain>
    </source>
</reference>
<dbReference type="NCBIfam" id="TIGR03023">
    <property type="entry name" value="WcaJ_sugtrans"/>
    <property type="match status" value="1"/>
</dbReference>
<feature type="transmembrane region" description="Helical" evidence="7">
    <location>
        <begin position="61"/>
        <end position="82"/>
    </location>
</feature>
<comment type="caution">
    <text evidence="9">The sequence shown here is derived from an EMBL/GenBank/DDBJ whole genome shotgun (WGS) entry which is preliminary data.</text>
</comment>
<dbReference type="InterPro" id="IPR017473">
    <property type="entry name" value="Undecaprenyl-P_gluc_Ptfrase"/>
</dbReference>
<dbReference type="AlphaFoldDB" id="A0A2S6ZK98"/>
<evidence type="ECO:0000256" key="5">
    <source>
        <dbReference type="ARBA" id="ARBA00022989"/>
    </source>
</evidence>
<gene>
    <name evidence="9" type="ORF">XthCFBP4691_03230</name>
</gene>
<keyword evidence="4 7" id="KW-0812">Transmembrane</keyword>
<evidence type="ECO:0000256" key="6">
    <source>
        <dbReference type="ARBA" id="ARBA00023136"/>
    </source>
</evidence>
<feature type="domain" description="Bacterial sugar transferase" evidence="8">
    <location>
        <begin position="280"/>
        <end position="464"/>
    </location>
</feature>
<dbReference type="EMBL" id="MIGX01000007">
    <property type="protein sequence ID" value="PPT92665.1"/>
    <property type="molecule type" value="Genomic_DNA"/>
</dbReference>
<keyword evidence="3 9" id="KW-0808">Transferase</keyword>
<dbReference type="PANTHER" id="PTHR30576:SF21">
    <property type="entry name" value="UDP-GLUCOSE:UNDECAPRENYL-PHOSPHATE GLUCOSE-1-PHOSPHATE TRANSFERASE"/>
    <property type="match status" value="1"/>
</dbReference>
<dbReference type="InterPro" id="IPR003362">
    <property type="entry name" value="Bact_transf"/>
</dbReference>
<dbReference type="Pfam" id="PF13727">
    <property type="entry name" value="CoA_binding_3"/>
    <property type="match status" value="1"/>
</dbReference>
<dbReference type="RefSeq" id="WP_128419100.1">
    <property type="nucleotide sequence ID" value="NZ_CP049017.1"/>
</dbReference>
<dbReference type="GO" id="GO:0009242">
    <property type="term" value="P:colanic acid biosynthetic process"/>
    <property type="evidence" value="ECO:0007669"/>
    <property type="project" value="TreeGrafter"/>
</dbReference>
<keyword evidence="5 7" id="KW-1133">Transmembrane helix</keyword>
<dbReference type="OrthoDB" id="9808602at2"/>
<comment type="subcellular location">
    <subcellularLocation>
        <location evidence="1">Membrane</location>
        <topology evidence="1">Multi-pass membrane protein</topology>
    </subcellularLocation>
</comment>
<evidence type="ECO:0000256" key="7">
    <source>
        <dbReference type="SAM" id="Phobius"/>
    </source>
</evidence>
<comment type="similarity">
    <text evidence="2">Belongs to the bacterial sugar transferase family.</text>
</comment>
<evidence type="ECO:0000256" key="2">
    <source>
        <dbReference type="ARBA" id="ARBA00006464"/>
    </source>
</evidence>
<organism evidence="9 10">
    <name type="scientific">Xanthomonas theicola</name>
    <dbReference type="NCBI Taxonomy" id="56464"/>
    <lineage>
        <taxon>Bacteria</taxon>
        <taxon>Pseudomonadati</taxon>
        <taxon>Pseudomonadota</taxon>
        <taxon>Gammaproteobacteria</taxon>
        <taxon>Lysobacterales</taxon>
        <taxon>Lysobacteraceae</taxon>
        <taxon>Xanthomonas</taxon>
    </lineage>
</organism>
<dbReference type="Proteomes" id="UP000239898">
    <property type="component" value="Unassembled WGS sequence"/>
</dbReference>
<name>A0A2S6ZK98_9XANT</name>
<dbReference type="GO" id="GO:0089702">
    <property type="term" value="F:undecaprenyl-phosphate glucose phosphotransferase activity"/>
    <property type="evidence" value="ECO:0007669"/>
    <property type="project" value="TreeGrafter"/>
</dbReference>
<keyword evidence="6 7" id="KW-0472">Membrane</keyword>
<feature type="transmembrane region" description="Helical" evidence="7">
    <location>
        <begin position="286"/>
        <end position="306"/>
    </location>
</feature>
<evidence type="ECO:0000313" key="10">
    <source>
        <dbReference type="Proteomes" id="UP000239898"/>
    </source>
</evidence>
<feature type="transmembrane region" description="Helical" evidence="7">
    <location>
        <begin position="126"/>
        <end position="144"/>
    </location>
</feature>
<accession>A0A2S6ZK98</accession>
<evidence type="ECO:0000256" key="4">
    <source>
        <dbReference type="ARBA" id="ARBA00022692"/>
    </source>
</evidence>
<feature type="transmembrane region" description="Helical" evidence="7">
    <location>
        <begin position="32"/>
        <end position="49"/>
    </location>
</feature>
<dbReference type="PANTHER" id="PTHR30576">
    <property type="entry name" value="COLANIC BIOSYNTHESIS UDP-GLUCOSE LIPID CARRIER TRANSFERASE"/>
    <property type="match status" value="1"/>
</dbReference>
<protein>
    <submittedName>
        <fullName evidence="9">Undecaprenyl-phosphate glucose phosphotransferase</fullName>
    </submittedName>
</protein>
<evidence type="ECO:0000256" key="1">
    <source>
        <dbReference type="ARBA" id="ARBA00004141"/>
    </source>
</evidence>
<dbReference type="GO" id="GO:0016020">
    <property type="term" value="C:membrane"/>
    <property type="evidence" value="ECO:0007669"/>
    <property type="project" value="UniProtKB-SubCell"/>
</dbReference>
<feature type="transmembrane region" description="Helical" evidence="7">
    <location>
        <begin position="94"/>
        <end position="114"/>
    </location>
</feature>
<sequence>MRSLRGPLPRAAAAAPGLVGDAMALAVSALKLADVAVVIGSGLLAYALRVGHASLPDAPRYPYALLAGALLTLLVFSQLALYRSWRLALPAMMLGRLLLGWSVVLGVLASLSFLSKTGPSFSRLWFAYWAGFGVLGLVGVRLAMDRLLRWLHRHGVGTRRIVLLGPPERVEQVGMRIRQGPWSGLELVPVPAAIRGGDIAALPPWLQRHGVAEVWLTWPMREEGLIRESVRQLGASCVDVRWIPDIFAFRTIHHGMAELAGAPLLELSVRPLPRAARLLKETTDKLLAGLILLLSGPLLLALALGVRLSGPGPVLFRQLRHGWDGQPFEVWKFRSMHVHDAASAAPQTARGDPRVTRFGAFMRRTSLDELPQFFNVLQGRMSIVGPRPHALAHHAQYQDLIPNYLQRHRVKPGLTGWAQVNGLRGEIDTLEKMRKRVEYDLHYIQHWSLWLDLSIIAQTAAIVLFDRDAY</sequence>
<dbReference type="InterPro" id="IPR017475">
    <property type="entry name" value="EPS_sugar_tfrase"/>
</dbReference>
<dbReference type="Pfam" id="PF02397">
    <property type="entry name" value="Bac_transf"/>
    <property type="match status" value="1"/>
</dbReference>
<evidence type="ECO:0000313" key="9">
    <source>
        <dbReference type="EMBL" id="PPT92665.1"/>
    </source>
</evidence>
<evidence type="ECO:0000259" key="8">
    <source>
        <dbReference type="Pfam" id="PF02397"/>
    </source>
</evidence>